<feature type="short sequence motif" description="HXTX 2" evidence="2">
    <location>
        <begin position="119"/>
        <end position="122"/>
    </location>
</feature>
<evidence type="ECO:0000256" key="1">
    <source>
        <dbReference type="ARBA" id="ARBA00022801"/>
    </source>
</evidence>
<comment type="catalytic activity">
    <reaction evidence="2">
        <text>a 3'-end 2',3'-cyclophospho-ribonucleotide-RNA + H2O = a 3'-end 2'-phospho-ribonucleotide-RNA + H(+)</text>
        <dbReference type="Rhea" id="RHEA:11828"/>
        <dbReference type="Rhea" id="RHEA-COMP:10464"/>
        <dbReference type="Rhea" id="RHEA-COMP:17353"/>
        <dbReference type="ChEBI" id="CHEBI:15377"/>
        <dbReference type="ChEBI" id="CHEBI:15378"/>
        <dbReference type="ChEBI" id="CHEBI:83064"/>
        <dbReference type="ChEBI" id="CHEBI:173113"/>
        <dbReference type="EC" id="3.1.4.58"/>
    </reaction>
</comment>
<evidence type="ECO:0000256" key="2">
    <source>
        <dbReference type="HAMAP-Rule" id="MF_01940"/>
    </source>
</evidence>
<dbReference type="AlphaFoldDB" id="A0A2C9CLS4"/>
<keyword evidence="1 2" id="KW-0378">Hydrolase</keyword>
<dbReference type="InterPro" id="IPR004175">
    <property type="entry name" value="RNA_CPDase"/>
</dbReference>
<organism evidence="3 4">
    <name type="scientific">Pontivivens marinum</name>
    <dbReference type="NCBI Taxonomy" id="1690039"/>
    <lineage>
        <taxon>Bacteria</taxon>
        <taxon>Pseudomonadati</taxon>
        <taxon>Pseudomonadota</taxon>
        <taxon>Alphaproteobacteria</taxon>
        <taxon>Rhodobacterales</taxon>
        <taxon>Paracoccaceae</taxon>
        <taxon>Pontivivens</taxon>
    </lineage>
</organism>
<dbReference type="NCBIfam" id="TIGR02258">
    <property type="entry name" value="2_5_ligase"/>
    <property type="match status" value="1"/>
</dbReference>
<feature type="active site" description="Proton donor" evidence="2">
    <location>
        <position position="36"/>
    </location>
</feature>
<dbReference type="HAMAP" id="MF_01940">
    <property type="entry name" value="RNA_CPDase"/>
    <property type="match status" value="1"/>
</dbReference>
<dbReference type="GO" id="GO:0016874">
    <property type="term" value="F:ligase activity"/>
    <property type="evidence" value="ECO:0007669"/>
    <property type="project" value="UniProtKB-KW"/>
</dbReference>
<comment type="function">
    <text evidence="2">Hydrolyzes RNA 2',3'-cyclic phosphodiester to an RNA 2'-phosphomonoester.</text>
</comment>
<evidence type="ECO:0000313" key="3">
    <source>
        <dbReference type="EMBL" id="SOH92316.1"/>
    </source>
</evidence>
<feature type="short sequence motif" description="HXTX 1" evidence="2">
    <location>
        <begin position="36"/>
        <end position="39"/>
    </location>
</feature>
<dbReference type="EC" id="3.1.4.58" evidence="2"/>
<feature type="active site" description="Proton acceptor" evidence="2">
    <location>
        <position position="119"/>
    </location>
</feature>
<gene>
    <name evidence="3" type="ORF">SAMN06273572_101158</name>
</gene>
<keyword evidence="4" id="KW-1185">Reference proteome</keyword>
<dbReference type="InterPro" id="IPR009097">
    <property type="entry name" value="Cyclic_Pdiesterase"/>
</dbReference>
<dbReference type="SUPFAM" id="SSF55144">
    <property type="entry name" value="LigT-like"/>
    <property type="match status" value="1"/>
</dbReference>
<dbReference type="GO" id="GO:0004113">
    <property type="term" value="F:2',3'-cyclic-nucleotide 3'-phosphodiesterase activity"/>
    <property type="evidence" value="ECO:0007669"/>
    <property type="project" value="InterPro"/>
</dbReference>
<comment type="similarity">
    <text evidence="2">Belongs to the 2H phosphoesterase superfamily. ThpR family.</text>
</comment>
<dbReference type="GO" id="GO:0008664">
    <property type="term" value="F:RNA 2',3'-cyclic 3'-phosphodiesterase activity"/>
    <property type="evidence" value="ECO:0007669"/>
    <property type="project" value="UniProtKB-EC"/>
</dbReference>
<dbReference type="PANTHER" id="PTHR35561">
    <property type="entry name" value="RNA 2',3'-CYCLIC PHOSPHODIESTERASE"/>
    <property type="match status" value="1"/>
</dbReference>
<evidence type="ECO:0000313" key="4">
    <source>
        <dbReference type="Proteomes" id="UP000220034"/>
    </source>
</evidence>
<sequence length="177" mass="19786">MRLFAAIPLNDEATDALDLIAETIPVGDPTPEDHWHITLAFAQDVEEEVAEEFALNIAQITVPRFDWSISGFGAFGGDRLRQIHALVAPDTALLDVHKRVRRAARDAGLELPHKRFVPHITLSRLRGAPMDMRGADWLAKYSTRTLGPFTADAVVLFESELYRNAPRYSPIITCRLV</sequence>
<dbReference type="Pfam" id="PF13563">
    <property type="entry name" value="2_5_RNA_ligase2"/>
    <property type="match status" value="1"/>
</dbReference>
<dbReference type="Proteomes" id="UP000220034">
    <property type="component" value="Unassembled WGS sequence"/>
</dbReference>
<protein>
    <recommendedName>
        <fullName evidence="2">RNA 2',3'-cyclic phosphodiesterase</fullName>
        <shortName evidence="2">RNA 2',3'-CPDase</shortName>
        <ecNumber evidence="2">3.1.4.58</ecNumber>
    </recommendedName>
</protein>
<dbReference type="PANTHER" id="PTHR35561:SF1">
    <property type="entry name" value="RNA 2',3'-CYCLIC PHOSPHODIESTERASE"/>
    <property type="match status" value="1"/>
</dbReference>
<dbReference type="Gene3D" id="3.90.1140.10">
    <property type="entry name" value="Cyclic phosphodiesterase"/>
    <property type="match status" value="1"/>
</dbReference>
<dbReference type="EMBL" id="OCTN01000001">
    <property type="protein sequence ID" value="SOH92316.1"/>
    <property type="molecule type" value="Genomic_DNA"/>
</dbReference>
<name>A0A2C9CLS4_9RHOB</name>
<proteinExistence type="inferred from homology"/>
<dbReference type="RefSeq" id="WP_097927905.1">
    <property type="nucleotide sequence ID" value="NZ_OCTN01000001.1"/>
</dbReference>
<reference evidence="4" key="1">
    <citation type="submission" date="2017-09" db="EMBL/GenBank/DDBJ databases">
        <authorList>
            <person name="Varghese N."/>
            <person name="Submissions S."/>
        </authorList>
    </citation>
    <scope>NUCLEOTIDE SEQUENCE [LARGE SCALE GENOMIC DNA]</scope>
    <source>
        <strain evidence="4">C7</strain>
    </source>
</reference>
<dbReference type="OrthoDB" id="9793819at2"/>
<keyword evidence="3" id="KW-0436">Ligase</keyword>
<accession>A0A2C9CLS4</accession>